<feature type="transmembrane region" description="Helical" evidence="1">
    <location>
        <begin position="51"/>
        <end position="69"/>
    </location>
</feature>
<evidence type="ECO:0000313" key="3">
    <source>
        <dbReference type="Proteomes" id="UP000324222"/>
    </source>
</evidence>
<dbReference type="AlphaFoldDB" id="A0A5B7J253"/>
<keyword evidence="1" id="KW-0472">Membrane</keyword>
<keyword evidence="3" id="KW-1185">Reference proteome</keyword>
<evidence type="ECO:0000256" key="1">
    <source>
        <dbReference type="SAM" id="Phobius"/>
    </source>
</evidence>
<keyword evidence="1" id="KW-0812">Transmembrane</keyword>
<dbReference type="EMBL" id="VSRR010078181">
    <property type="protein sequence ID" value="MPC88563.1"/>
    <property type="molecule type" value="Genomic_DNA"/>
</dbReference>
<sequence>MCASLYITPPFSLFYIITTFLIPRLEAKTPLPPAPAPPPPRPPGSPLCPSAGALVIPAFTVLLFILTLISEADGAILFVPCASKTPRYPRLYWFRTLFLAGVTRPSIVGQVFSVFSPLLTQKESDAPVSAPLSRRLNPRVAFTTLAWAIR</sequence>
<reference evidence="2 3" key="1">
    <citation type="submission" date="2019-05" db="EMBL/GenBank/DDBJ databases">
        <title>Another draft genome of Portunus trituberculatus and its Hox gene families provides insights of decapod evolution.</title>
        <authorList>
            <person name="Jeong J.-H."/>
            <person name="Song I."/>
            <person name="Kim S."/>
            <person name="Choi T."/>
            <person name="Kim D."/>
            <person name="Ryu S."/>
            <person name="Kim W."/>
        </authorList>
    </citation>
    <scope>NUCLEOTIDE SEQUENCE [LARGE SCALE GENOMIC DNA]</scope>
    <source>
        <tissue evidence="2">Muscle</tissue>
    </source>
</reference>
<accession>A0A5B7J253</accession>
<comment type="caution">
    <text evidence="2">The sequence shown here is derived from an EMBL/GenBank/DDBJ whole genome shotgun (WGS) entry which is preliminary data.</text>
</comment>
<protein>
    <submittedName>
        <fullName evidence="2">Uncharacterized protein</fullName>
    </submittedName>
</protein>
<name>A0A5B7J253_PORTR</name>
<keyword evidence="1" id="KW-1133">Transmembrane helix</keyword>
<organism evidence="2 3">
    <name type="scientific">Portunus trituberculatus</name>
    <name type="common">Swimming crab</name>
    <name type="synonym">Neptunus trituberculatus</name>
    <dbReference type="NCBI Taxonomy" id="210409"/>
    <lineage>
        <taxon>Eukaryota</taxon>
        <taxon>Metazoa</taxon>
        <taxon>Ecdysozoa</taxon>
        <taxon>Arthropoda</taxon>
        <taxon>Crustacea</taxon>
        <taxon>Multicrustacea</taxon>
        <taxon>Malacostraca</taxon>
        <taxon>Eumalacostraca</taxon>
        <taxon>Eucarida</taxon>
        <taxon>Decapoda</taxon>
        <taxon>Pleocyemata</taxon>
        <taxon>Brachyura</taxon>
        <taxon>Eubrachyura</taxon>
        <taxon>Portunoidea</taxon>
        <taxon>Portunidae</taxon>
        <taxon>Portuninae</taxon>
        <taxon>Portunus</taxon>
    </lineage>
</organism>
<dbReference type="Proteomes" id="UP000324222">
    <property type="component" value="Unassembled WGS sequence"/>
</dbReference>
<proteinExistence type="predicted"/>
<evidence type="ECO:0000313" key="2">
    <source>
        <dbReference type="EMBL" id="MPC88563.1"/>
    </source>
</evidence>
<gene>
    <name evidence="2" type="ORF">E2C01_083474</name>
</gene>